<sequence>MRRSARAPPRARGHAPRWSDPLNPRHGPVVPPARAHSCSTGRLERILVDSALGSHALPAPWEFRLGDGTGGGEASASWRRLAFALELVATSNGVLLAHGVLQPAATKQAAALLLAATGAYGGGAFGFTAPVAVPLVGLAAVCLLPALGELYFFGDPLLDGLPAELAAAARLRRNAESLFWMKAAPGASAQEAATSAEALRALATGWEERFGAGGAPVERRATDAALAAAATVALAGLAFRLSGGESVLAPIVANAVATCDAYTWGADPDAGRANVRLPVEACGRTTEERTS</sequence>
<dbReference type="EMBL" id="HBIR01050226">
    <property type="protein sequence ID" value="CAE0585605.1"/>
    <property type="molecule type" value="Transcribed_RNA"/>
</dbReference>
<accession>A0A7S3TIZ0</accession>
<reference evidence="2" key="1">
    <citation type="submission" date="2021-01" db="EMBL/GenBank/DDBJ databases">
        <authorList>
            <person name="Corre E."/>
            <person name="Pelletier E."/>
            <person name="Niang G."/>
            <person name="Scheremetjew M."/>
            <person name="Finn R."/>
            <person name="Kale V."/>
            <person name="Holt S."/>
            <person name="Cochrane G."/>
            <person name="Meng A."/>
            <person name="Brown T."/>
            <person name="Cohen L."/>
        </authorList>
    </citation>
    <scope>NUCLEOTIDE SEQUENCE</scope>
    <source>
        <strain evidence="2">379</strain>
    </source>
</reference>
<gene>
    <name evidence="2" type="ORF">EHUX00137_LOCUS39225</name>
</gene>
<evidence type="ECO:0000256" key="1">
    <source>
        <dbReference type="SAM" id="MobiDB-lite"/>
    </source>
</evidence>
<evidence type="ECO:0000313" key="2">
    <source>
        <dbReference type="EMBL" id="CAE0585605.1"/>
    </source>
</evidence>
<organism evidence="2">
    <name type="scientific">Emiliania huxleyi</name>
    <name type="common">Coccolithophore</name>
    <name type="synonym">Pontosphaera huxleyi</name>
    <dbReference type="NCBI Taxonomy" id="2903"/>
    <lineage>
        <taxon>Eukaryota</taxon>
        <taxon>Haptista</taxon>
        <taxon>Haptophyta</taxon>
        <taxon>Prymnesiophyceae</taxon>
        <taxon>Isochrysidales</taxon>
        <taxon>Noelaerhabdaceae</taxon>
        <taxon>Emiliania</taxon>
    </lineage>
</organism>
<protein>
    <submittedName>
        <fullName evidence="2">Uncharacterized protein</fullName>
    </submittedName>
</protein>
<feature type="compositionally biased region" description="Basic residues" evidence="1">
    <location>
        <begin position="1"/>
        <end position="15"/>
    </location>
</feature>
<proteinExistence type="predicted"/>
<feature type="region of interest" description="Disordered" evidence="1">
    <location>
        <begin position="1"/>
        <end position="36"/>
    </location>
</feature>
<dbReference type="AlphaFoldDB" id="A0A7S3TIZ0"/>
<name>A0A7S3TIZ0_EMIHU</name>